<evidence type="ECO:0000313" key="3">
    <source>
        <dbReference type="EMBL" id="PHH76115.1"/>
    </source>
</evidence>
<dbReference type="AlphaFoldDB" id="A0A2C5Z2R1"/>
<dbReference type="PANTHER" id="PTHR13490:SF0">
    <property type="entry name" value="SMALL RIBOSOMAL SUBUNIT PROTEIN MS35"/>
    <property type="match status" value="1"/>
</dbReference>
<evidence type="ECO:0000259" key="2">
    <source>
        <dbReference type="Pfam" id="PF10213"/>
    </source>
</evidence>
<dbReference type="GO" id="GO:0003735">
    <property type="term" value="F:structural constituent of ribosome"/>
    <property type="evidence" value="ECO:0007669"/>
    <property type="project" value="InterPro"/>
</dbReference>
<gene>
    <name evidence="3" type="ORF">CDD80_1783</name>
</gene>
<dbReference type="GO" id="GO:0032543">
    <property type="term" value="P:mitochondrial translation"/>
    <property type="evidence" value="ECO:0007669"/>
    <property type="project" value="InterPro"/>
</dbReference>
<evidence type="ECO:0000256" key="1">
    <source>
        <dbReference type="SAM" id="MobiDB-lite"/>
    </source>
</evidence>
<feature type="region of interest" description="Disordered" evidence="1">
    <location>
        <begin position="31"/>
        <end position="62"/>
    </location>
</feature>
<name>A0A2C5Z2R1_9HYPO</name>
<dbReference type="InterPro" id="IPR039848">
    <property type="entry name" value="Ribosomal_mS35_mt"/>
</dbReference>
<proteinExistence type="predicted"/>
<dbReference type="PANTHER" id="PTHR13490">
    <property type="entry name" value="MITOCHONDRIAL 28S RIBOSOMAL PROTEIN S28"/>
    <property type="match status" value="1"/>
</dbReference>
<feature type="domain" description="Small ribosomal subunit protein mS35 mitochondrial conserved" evidence="2">
    <location>
        <begin position="189"/>
        <end position="308"/>
    </location>
</feature>
<comment type="caution">
    <text evidence="3">The sequence shown here is derived from an EMBL/GenBank/DDBJ whole genome shotgun (WGS) entry which is preliminary data.</text>
</comment>
<evidence type="ECO:0000313" key="4">
    <source>
        <dbReference type="Proteomes" id="UP000226431"/>
    </source>
</evidence>
<dbReference type="OrthoDB" id="283424at2759"/>
<feature type="compositionally biased region" description="Basic and acidic residues" evidence="1">
    <location>
        <begin position="45"/>
        <end position="56"/>
    </location>
</feature>
<accession>A0A2C5Z2R1</accession>
<dbReference type="GO" id="GO:0005763">
    <property type="term" value="C:mitochondrial small ribosomal subunit"/>
    <property type="evidence" value="ECO:0007669"/>
    <property type="project" value="TreeGrafter"/>
</dbReference>
<feature type="compositionally biased region" description="Low complexity" evidence="1">
    <location>
        <begin position="31"/>
        <end position="41"/>
    </location>
</feature>
<sequence length="389" mass="44686">MASAFSISKLCVSASRRLYPLQSHCQTRVVGSRWKSSSGPRRSGRARDREEEEKLQTARRNLPTKTTKEELQALAAQLEALGCGDESDKMARSMTKQTDDLVGEVDGQRRDEKHLFDLVEESERKRSTSRQALWYDEDDPEGDTDELDQFNEDDMMSMAHGKLDEIRDMRHYARLIAWEMPLLSKFAKPFVPPTEDQVLRWRYTTYMGESHPAEKKVVVQFSPTDMGLTPVQMGKLKKLAGPRYDPDKDMVKMSCESYQYPAQNKQYLSDLVQKLLAEARDPTDTFEDVPLDFRHTQTKSKPRFPAEWRMTEDRRRELDERWVEEAKAEKQRQKKGIVDGKKVVDRFCASLDAEEAAKAKKALIAARAGVDDGPAQVDLSAGRQNWSKR</sequence>
<reference evidence="3 4" key="1">
    <citation type="submission" date="2017-06" db="EMBL/GenBank/DDBJ databases">
        <title>Ant-infecting Ophiocordyceps genomes reveal a high diversity of potential behavioral manipulation genes and a possible major role for enterotoxins.</title>
        <authorList>
            <person name="De Bekker C."/>
            <person name="Evans H.C."/>
            <person name="Brachmann A."/>
            <person name="Hughes D.P."/>
        </authorList>
    </citation>
    <scope>NUCLEOTIDE SEQUENCE [LARGE SCALE GENOMIC DNA]</scope>
    <source>
        <strain evidence="3 4">Map16</strain>
    </source>
</reference>
<dbReference type="InterPro" id="IPR019349">
    <property type="entry name" value="Ribosomal_mS35_mit"/>
</dbReference>
<keyword evidence="4" id="KW-1185">Reference proteome</keyword>
<dbReference type="Proteomes" id="UP000226431">
    <property type="component" value="Unassembled WGS sequence"/>
</dbReference>
<organism evidence="3 4">
    <name type="scientific">Ophiocordyceps camponoti-rufipedis</name>
    <dbReference type="NCBI Taxonomy" id="2004952"/>
    <lineage>
        <taxon>Eukaryota</taxon>
        <taxon>Fungi</taxon>
        <taxon>Dikarya</taxon>
        <taxon>Ascomycota</taxon>
        <taxon>Pezizomycotina</taxon>
        <taxon>Sordariomycetes</taxon>
        <taxon>Hypocreomycetidae</taxon>
        <taxon>Hypocreales</taxon>
        <taxon>Ophiocordycipitaceae</taxon>
        <taxon>Ophiocordyceps</taxon>
    </lineage>
</organism>
<dbReference type="EMBL" id="NJES01000179">
    <property type="protein sequence ID" value="PHH76115.1"/>
    <property type="molecule type" value="Genomic_DNA"/>
</dbReference>
<protein>
    <recommendedName>
        <fullName evidence="2">Small ribosomal subunit protein mS35 mitochondrial conserved domain-containing protein</fullName>
    </recommendedName>
</protein>
<dbReference type="STRING" id="2004952.A0A2C5Z2R1"/>
<dbReference type="Pfam" id="PF10213">
    <property type="entry name" value="MRP-S28"/>
    <property type="match status" value="1"/>
</dbReference>